<keyword evidence="6" id="KW-0496">Mitochondrion</keyword>
<gene>
    <name evidence="10" type="primary">GUF1</name>
    <name evidence="10" type="ORF">MOBT1_000976</name>
</gene>
<dbReference type="PANTHER" id="PTHR43512:SF7">
    <property type="entry name" value="TRANSLATION FACTOR GUF1, MITOCHONDRIAL"/>
    <property type="match status" value="1"/>
</dbReference>
<evidence type="ECO:0000256" key="3">
    <source>
        <dbReference type="ARBA" id="ARBA00022792"/>
    </source>
</evidence>
<evidence type="ECO:0000256" key="7">
    <source>
        <dbReference type="ARBA" id="ARBA00023134"/>
    </source>
</evidence>
<dbReference type="EMBL" id="CP119934">
    <property type="protein sequence ID" value="WFD02294.1"/>
    <property type="molecule type" value="Genomic_DNA"/>
</dbReference>
<dbReference type="NCBIfam" id="TIGR00231">
    <property type="entry name" value="small_GTP"/>
    <property type="match status" value="1"/>
</dbReference>
<dbReference type="Pfam" id="PF00679">
    <property type="entry name" value="EFG_C"/>
    <property type="match status" value="1"/>
</dbReference>
<reference evidence="10" key="1">
    <citation type="submission" date="2023-03" db="EMBL/GenBank/DDBJ databases">
        <title>Mating type loci evolution in Malassezia.</title>
        <authorList>
            <person name="Coelho M.A."/>
        </authorList>
    </citation>
    <scope>NUCLEOTIDE SEQUENCE</scope>
    <source>
        <strain evidence="10">CBS 7876</strain>
    </source>
</reference>
<dbReference type="InterPro" id="IPR009000">
    <property type="entry name" value="Transl_B-barrel_sf"/>
</dbReference>
<dbReference type="InterPro" id="IPR006297">
    <property type="entry name" value="EF-4"/>
</dbReference>
<dbReference type="SUPFAM" id="SSF50978">
    <property type="entry name" value="WD40 repeat-like"/>
    <property type="match status" value="1"/>
</dbReference>
<comment type="similarity">
    <text evidence="1">Belongs to the TRAFAC class translation factor GTPase superfamily. Classic translation factor GTPase family. LepA subfamily.</text>
</comment>
<dbReference type="InterPro" id="IPR027417">
    <property type="entry name" value="P-loop_NTPase"/>
</dbReference>
<keyword evidence="7" id="KW-0342">GTP-binding</keyword>
<dbReference type="Gene3D" id="3.30.70.870">
    <property type="entry name" value="Elongation Factor G (Translational Gtpase), domain 3"/>
    <property type="match status" value="1"/>
</dbReference>
<name>A0AAF0E0A5_9BASI</name>
<dbReference type="InterPro" id="IPR015943">
    <property type="entry name" value="WD40/YVTN_repeat-like_dom_sf"/>
</dbReference>
<dbReference type="Gene3D" id="2.130.10.10">
    <property type="entry name" value="YVTN repeat-like/Quinoprotein amine dehydrogenase"/>
    <property type="match status" value="1"/>
</dbReference>
<dbReference type="InterPro" id="IPR013842">
    <property type="entry name" value="LepA_CTD"/>
</dbReference>
<dbReference type="InterPro" id="IPR036322">
    <property type="entry name" value="WD40_repeat_dom_sf"/>
</dbReference>
<dbReference type="GO" id="GO:0006412">
    <property type="term" value="P:translation"/>
    <property type="evidence" value="ECO:0007669"/>
    <property type="project" value="UniProtKB-KW"/>
</dbReference>
<dbReference type="InterPro" id="IPR035647">
    <property type="entry name" value="EFG_III/V"/>
</dbReference>
<dbReference type="Gene3D" id="3.30.70.2570">
    <property type="entry name" value="Elongation factor 4, C-terminal domain"/>
    <property type="match status" value="1"/>
</dbReference>
<evidence type="ECO:0000313" key="11">
    <source>
        <dbReference type="Proteomes" id="UP001214603"/>
    </source>
</evidence>
<dbReference type="InterPro" id="IPR000795">
    <property type="entry name" value="T_Tr_GTP-bd_dom"/>
</dbReference>
<dbReference type="PRINTS" id="PR00315">
    <property type="entry name" value="ELONGATNFCT"/>
</dbReference>
<organism evidence="10 11">
    <name type="scientific">Malassezia obtusa</name>
    <dbReference type="NCBI Taxonomy" id="76774"/>
    <lineage>
        <taxon>Eukaryota</taxon>
        <taxon>Fungi</taxon>
        <taxon>Dikarya</taxon>
        <taxon>Basidiomycota</taxon>
        <taxon>Ustilaginomycotina</taxon>
        <taxon>Malasseziomycetes</taxon>
        <taxon>Malasseziales</taxon>
        <taxon>Malasseziaceae</taxon>
        <taxon>Malassezia</taxon>
    </lineage>
</organism>
<dbReference type="GO" id="GO:0097177">
    <property type="term" value="F:mitochondrial ribosome binding"/>
    <property type="evidence" value="ECO:0007669"/>
    <property type="project" value="TreeGrafter"/>
</dbReference>
<sequence length="751" mass="82976">MDTIGLVIIVATAERKIVAFQCNEAAGTAAQVASMDSPLKFQSRSLAALPEGDGFALGGTEGRVAVHFFHDPPDPKDGRVKKFAFRCHRRANADHPDVPRNETHLFPVNAIVFNTQGTFATGGGDGSISFWCKASRTRLKTMAPKEVFKTNPNRLPVTALAFNADSSIFAYALGYDWHKGYQNATNEAHVFIHPVNPEDIKKPRSKKQEIPFDHDGSNKQVLDKLKVERERGITVKSQAVCMLYKDPEREAKKLPPILLNLIDTPGHVDFAYEVRRSLSVCQSAILVVDATQGIQAQTISVYKIAKQCGLTVIPVLNKVDLPASDPEQCIGQLTDMLGIDTSDPMNAPLLVSAKTGQGVDQVLRALIERTAPLPGVDGKSLEQRGLPGFRAIADGAVRKGDMVASFHTGKRYEVLDLGVNNPEPVSTPILRKGQVGWLITSMKDTAEANIGDTFYRVGEKVEALPGFRPALPTVFAGIFPTDKSDFLKLEDAIQRLAINDRSITMQRETMTALGQGYRLGDDAYFLCSNPVDFPDESIRKTHVENMEEPFVLGSLVCPEEYTGAMMELCAEHRGEQLDVDFSASGGAQVHMQYKLPLAEVVTDFFDKLKSRSSGFASFDYEDGDYETSDLVKLRFLVANSPVDALELVLHRSKAAYFGRLWVQRLKNAIPRQQFEIKIQACVGSKVIASETQKAYRKDVTAGLYGGHYERKLKHLNKQKEGKKRLKAMSLGRVQVPQDAFMKVLDTRSKRD</sequence>
<dbReference type="PROSITE" id="PS00301">
    <property type="entry name" value="G_TR_1"/>
    <property type="match status" value="1"/>
</dbReference>
<evidence type="ECO:0000256" key="6">
    <source>
        <dbReference type="ARBA" id="ARBA00023128"/>
    </source>
</evidence>
<keyword evidence="8" id="KW-0472">Membrane</keyword>
<dbReference type="SUPFAM" id="SSF54980">
    <property type="entry name" value="EF-G C-terminal domain-like"/>
    <property type="match status" value="1"/>
</dbReference>
<dbReference type="Pfam" id="PF00009">
    <property type="entry name" value="GTP_EFTU"/>
    <property type="match status" value="1"/>
</dbReference>
<keyword evidence="3" id="KW-0999">Mitochondrion inner membrane</keyword>
<evidence type="ECO:0000256" key="2">
    <source>
        <dbReference type="ARBA" id="ARBA00022741"/>
    </source>
</evidence>
<dbReference type="Pfam" id="PF06421">
    <property type="entry name" value="LepA_C"/>
    <property type="match status" value="1"/>
</dbReference>
<keyword evidence="11" id="KW-1185">Reference proteome</keyword>
<dbReference type="PANTHER" id="PTHR43512">
    <property type="entry name" value="TRANSLATION FACTOR GUF1-RELATED"/>
    <property type="match status" value="1"/>
</dbReference>
<dbReference type="Gene3D" id="2.40.30.10">
    <property type="entry name" value="Translation factors"/>
    <property type="match status" value="1"/>
</dbReference>
<dbReference type="InterPro" id="IPR038363">
    <property type="entry name" value="LepA_C_sf"/>
</dbReference>
<evidence type="ECO:0000256" key="4">
    <source>
        <dbReference type="ARBA" id="ARBA00022801"/>
    </source>
</evidence>
<dbReference type="InterPro" id="IPR005225">
    <property type="entry name" value="Small_GTP-bd"/>
</dbReference>
<keyword evidence="4" id="KW-0378">Hydrolase</keyword>
<dbReference type="SUPFAM" id="SSF50447">
    <property type="entry name" value="Translation proteins"/>
    <property type="match status" value="1"/>
</dbReference>
<feature type="domain" description="Tr-type G" evidence="9">
    <location>
        <begin position="220"/>
        <end position="374"/>
    </location>
</feature>
<dbReference type="InterPro" id="IPR031157">
    <property type="entry name" value="G_TR_CS"/>
</dbReference>
<dbReference type="InterPro" id="IPR000640">
    <property type="entry name" value="EFG_V-like"/>
</dbReference>
<dbReference type="PROSITE" id="PS51722">
    <property type="entry name" value="G_TR_2"/>
    <property type="match status" value="1"/>
</dbReference>
<protein>
    <submittedName>
        <fullName evidence="10">Translation factor guf1 mitochondrial</fullName>
    </submittedName>
</protein>
<dbReference type="GO" id="GO:0005739">
    <property type="term" value="C:mitochondrion"/>
    <property type="evidence" value="ECO:0007669"/>
    <property type="project" value="TreeGrafter"/>
</dbReference>
<dbReference type="CDD" id="cd03709">
    <property type="entry name" value="lepA_C"/>
    <property type="match status" value="1"/>
</dbReference>
<evidence type="ECO:0000256" key="1">
    <source>
        <dbReference type="ARBA" id="ARBA00005454"/>
    </source>
</evidence>
<evidence type="ECO:0000313" key="10">
    <source>
        <dbReference type="EMBL" id="WFD02294.1"/>
    </source>
</evidence>
<dbReference type="Gene3D" id="3.30.70.240">
    <property type="match status" value="1"/>
</dbReference>
<dbReference type="AlphaFoldDB" id="A0AAF0E0A5"/>
<dbReference type="GO" id="GO:0005525">
    <property type="term" value="F:GTP binding"/>
    <property type="evidence" value="ECO:0007669"/>
    <property type="project" value="UniProtKB-KW"/>
</dbReference>
<keyword evidence="2" id="KW-0547">Nucleotide-binding</keyword>
<dbReference type="Proteomes" id="UP001214603">
    <property type="component" value="Chromosome 1"/>
</dbReference>
<dbReference type="FunFam" id="3.30.70.240:FF:000007">
    <property type="entry name" value="Translation factor GUF1, mitochondrial"/>
    <property type="match status" value="1"/>
</dbReference>
<dbReference type="FunFam" id="3.30.70.2570:FF:000001">
    <property type="entry name" value="Translation factor GUF1, mitochondrial"/>
    <property type="match status" value="1"/>
</dbReference>
<dbReference type="InterPro" id="IPR035654">
    <property type="entry name" value="LepA_IV"/>
</dbReference>
<dbReference type="Gene3D" id="3.40.50.300">
    <property type="entry name" value="P-loop containing nucleotide triphosphate hydrolases"/>
    <property type="match status" value="1"/>
</dbReference>
<evidence type="ECO:0000256" key="8">
    <source>
        <dbReference type="ARBA" id="ARBA00023136"/>
    </source>
</evidence>
<keyword evidence="5" id="KW-0648">Protein biosynthesis</keyword>
<evidence type="ECO:0000256" key="5">
    <source>
        <dbReference type="ARBA" id="ARBA00022917"/>
    </source>
</evidence>
<evidence type="ECO:0000259" key="9">
    <source>
        <dbReference type="PROSITE" id="PS51722"/>
    </source>
</evidence>
<accession>A0AAF0E0A5</accession>
<proteinExistence type="inferred from homology"/>
<dbReference type="SUPFAM" id="SSF52540">
    <property type="entry name" value="P-loop containing nucleoside triphosphate hydrolases"/>
    <property type="match status" value="1"/>
</dbReference>
<dbReference type="GO" id="GO:0003924">
    <property type="term" value="F:GTPase activity"/>
    <property type="evidence" value="ECO:0007669"/>
    <property type="project" value="InterPro"/>
</dbReference>
<dbReference type="GO" id="GO:0045727">
    <property type="term" value="P:positive regulation of translation"/>
    <property type="evidence" value="ECO:0007669"/>
    <property type="project" value="TreeGrafter"/>
</dbReference>